<evidence type="ECO:0000313" key="5">
    <source>
        <dbReference type="Proteomes" id="UP000198571"/>
    </source>
</evidence>
<feature type="domain" description="ATPase of the ABC class N-terminal" evidence="2">
    <location>
        <begin position="1"/>
        <end position="161"/>
    </location>
</feature>
<evidence type="ECO:0000259" key="2">
    <source>
        <dbReference type="Pfam" id="PF20446"/>
    </source>
</evidence>
<dbReference type="InterPro" id="IPR049069">
    <property type="entry name" value="MRB1590-like_C"/>
</dbReference>
<dbReference type="OrthoDB" id="9809999at2"/>
<name>A0A1H9NYQ4_9BACI</name>
<dbReference type="RefSeq" id="WP_093047024.1">
    <property type="nucleotide sequence ID" value="NZ_FOGT01000001.1"/>
</dbReference>
<dbReference type="EMBL" id="FOGT01000001">
    <property type="protein sequence ID" value="SER41080.1"/>
    <property type="molecule type" value="Genomic_DNA"/>
</dbReference>
<dbReference type="InterPro" id="IPR027417">
    <property type="entry name" value="P-loop_NTPase"/>
</dbReference>
<dbReference type="Proteomes" id="UP000198571">
    <property type="component" value="Unassembled WGS sequence"/>
</dbReference>
<dbReference type="Pfam" id="PF09818">
    <property type="entry name" value="ABC_ATPase"/>
    <property type="match status" value="1"/>
</dbReference>
<dbReference type="InterPro" id="IPR019195">
    <property type="entry name" value="ABC_ATPase_put"/>
</dbReference>
<evidence type="ECO:0000259" key="1">
    <source>
        <dbReference type="Pfam" id="PF09818"/>
    </source>
</evidence>
<proteinExistence type="predicted"/>
<protein>
    <submittedName>
        <fullName evidence="4">Predicted ATPase of the ABC class</fullName>
    </submittedName>
</protein>
<dbReference type="InterPro" id="IPR046834">
    <property type="entry name" value="ABC_ATPase_C"/>
</dbReference>
<dbReference type="InterPro" id="IPR046833">
    <property type="entry name" value="ABC_N"/>
</dbReference>
<dbReference type="Pfam" id="PF21117">
    <property type="entry name" value="MRB1590_C"/>
    <property type="match status" value="1"/>
</dbReference>
<dbReference type="SUPFAM" id="SSF52540">
    <property type="entry name" value="P-loop containing nucleoside triphosphate hydrolases"/>
    <property type="match status" value="1"/>
</dbReference>
<gene>
    <name evidence="4" type="ORF">SAMN05518684_10168</name>
</gene>
<dbReference type="Pfam" id="PF20446">
    <property type="entry name" value="ABC_N"/>
    <property type="match status" value="1"/>
</dbReference>
<feature type="domain" description="ATPase of the ABC class C-terminal" evidence="1">
    <location>
        <begin position="165"/>
        <end position="445"/>
    </location>
</feature>
<sequence>MKKLADNLKKLDGKSYRALKSIQGTYKGGFYHLYLDYVQGDPFAAPSRLRFFVPEKHTDFKTGQFNNKVRETAFKHFFAKECQKQIFKTKNPVHGTGKSGMIFIDSPGQEMIDRTAVKITEQGIEFRLSAGLPAQGRRILGHKAADLLTDAIPEIIKKTINQYDRKSLEEILLLADDQEFIRHELKTRGLIAFIANDSILPRQSGVSNKPLNNEKVIPFKSPEDSEVSFNLPSGNTVSGMGIKKGITLVIGGGYHGKSTLLQAVERGVYNHETGDGREYVLTDESAVKIRSEDGRYVGNVNISPFINDLPFGKQTTDFSSEDASGSTSQAANIMEALEMNTKLLLIDEDTSATNFMIRDGRMQRLVKKDKEPITPFIDRVRDLYEKKDVSTILVIGGSGDYFDVADYIVMMDEYRPYNKTSEAKSLAEEMITNRTKEVSAFVNTEQQRDLHRREIEKLFDKKEKVESKGLHTIRIGKSNLALNDVEQLVDSSQTQAVALMIKKIVKDRNGSRELKKAIDDLYEQIEKHGLDILSPFQNQHPGDFALPRKFEVAAGFNRIRK</sequence>
<organism evidence="4 5">
    <name type="scientific">Salipaludibacillus aurantiacus</name>
    <dbReference type="NCBI Taxonomy" id="1601833"/>
    <lineage>
        <taxon>Bacteria</taxon>
        <taxon>Bacillati</taxon>
        <taxon>Bacillota</taxon>
        <taxon>Bacilli</taxon>
        <taxon>Bacillales</taxon>
        <taxon>Bacillaceae</taxon>
    </lineage>
</organism>
<reference evidence="5" key="1">
    <citation type="submission" date="2016-10" db="EMBL/GenBank/DDBJ databases">
        <authorList>
            <person name="Varghese N."/>
            <person name="Submissions S."/>
        </authorList>
    </citation>
    <scope>NUCLEOTIDE SEQUENCE [LARGE SCALE GENOMIC DNA]</scope>
    <source>
        <strain evidence="5">S9</strain>
    </source>
</reference>
<keyword evidence="5" id="KW-1185">Reference proteome</keyword>
<dbReference type="AlphaFoldDB" id="A0A1H9NYQ4"/>
<feature type="domain" description="MRB1590-like C-terminal" evidence="3">
    <location>
        <begin position="464"/>
        <end position="561"/>
    </location>
</feature>
<dbReference type="PANTHER" id="PTHR38149">
    <property type="entry name" value="ATPASE"/>
    <property type="match status" value="1"/>
</dbReference>
<dbReference type="PANTHER" id="PTHR38149:SF1">
    <property type="entry name" value="ATPASE"/>
    <property type="match status" value="1"/>
</dbReference>
<evidence type="ECO:0000313" key="4">
    <source>
        <dbReference type="EMBL" id="SER41080.1"/>
    </source>
</evidence>
<evidence type="ECO:0000259" key="3">
    <source>
        <dbReference type="Pfam" id="PF21117"/>
    </source>
</evidence>
<accession>A0A1H9NYQ4</accession>